<feature type="chain" id="PRO_5022035828" evidence="1">
    <location>
        <begin position="26"/>
        <end position="636"/>
    </location>
</feature>
<dbReference type="GO" id="GO:0004040">
    <property type="term" value="F:amidase activity"/>
    <property type="evidence" value="ECO:0007669"/>
    <property type="project" value="InterPro"/>
</dbReference>
<gene>
    <name evidence="4" type="ORF">FKZ59_05540</name>
</gene>
<dbReference type="AlphaFoldDB" id="A0A540V3W3"/>
<evidence type="ECO:0000313" key="4">
    <source>
        <dbReference type="EMBL" id="TQE91440.1"/>
    </source>
</evidence>
<dbReference type="InterPro" id="IPR003646">
    <property type="entry name" value="SH3-like_bac-type"/>
</dbReference>
<feature type="domain" description="SLH" evidence="2">
    <location>
        <begin position="146"/>
        <end position="212"/>
    </location>
</feature>
<evidence type="ECO:0000313" key="5">
    <source>
        <dbReference type="Proteomes" id="UP000315753"/>
    </source>
</evidence>
<comment type="caution">
    <text evidence="4">The sequence shown here is derived from an EMBL/GenBank/DDBJ whole genome shotgun (WGS) entry which is preliminary data.</text>
</comment>
<dbReference type="Pfam" id="PF08239">
    <property type="entry name" value="SH3_3"/>
    <property type="match status" value="1"/>
</dbReference>
<dbReference type="RefSeq" id="WP_141601755.1">
    <property type="nucleotide sequence ID" value="NZ_JARMSB010000005.1"/>
</dbReference>
<dbReference type="PROSITE" id="PS51781">
    <property type="entry name" value="SH3B"/>
    <property type="match status" value="1"/>
</dbReference>
<dbReference type="PANTHER" id="PTHR43308">
    <property type="entry name" value="OUTER MEMBRANE PROTEIN ALPHA-RELATED"/>
    <property type="match status" value="1"/>
</dbReference>
<dbReference type="InterPro" id="IPR051465">
    <property type="entry name" value="Cell_Envelope_Struct_Comp"/>
</dbReference>
<feature type="domain" description="SLH" evidence="2">
    <location>
        <begin position="81"/>
        <end position="144"/>
    </location>
</feature>
<evidence type="ECO:0000259" key="2">
    <source>
        <dbReference type="PROSITE" id="PS51272"/>
    </source>
</evidence>
<dbReference type="Pfam" id="PF01832">
    <property type="entry name" value="Glucosaminidase"/>
    <property type="match status" value="1"/>
</dbReference>
<evidence type="ECO:0000259" key="3">
    <source>
        <dbReference type="PROSITE" id="PS51781"/>
    </source>
</evidence>
<protein>
    <submittedName>
        <fullName evidence="4">SH3 domain-containing protein</fullName>
    </submittedName>
</protein>
<dbReference type="InterPro" id="IPR001119">
    <property type="entry name" value="SLH_dom"/>
</dbReference>
<accession>A0A540V3W3</accession>
<dbReference type="Proteomes" id="UP000315753">
    <property type="component" value="Unassembled WGS sequence"/>
</dbReference>
<evidence type="ECO:0000256" key="1">
    <source>
        <dbReference type="SAM" id="SignalP"/>
    </source>
</evidence>
<organism evidence="4 5">
    <name type="scientific">Ureibacillus terrenus</name>
    <dbReference type="NCBI Taxonomy" id="118246"/>
    <lineage>
        <taxon>Bacteria</taxon>
        <taxon>Bacillati</taxon>
        <taxon>Bacillota</taxon>
        <taxon>Bacilli</taxon>
        <taxon>Bacillales</taxon>
        <taxon>Caryophanaceae</taxon>
        <taxon>Ureibacillus</taxon>
    </lineage>
</organism>
<feature type="domain" description="SH3b" evidence="3">
    <location>
        <begin position="562"/>
        <end position="633"/>
    </location>
</feature>
<dbReference type="EMBL" id="VIGD01000005">
    <property type="protein sequence ID" value="TQE91440.1"/>
    <property type="molecule type" value="Genomic_DNA"/>
</dbReference>
<sequence>MKRFLGLAACFFLVFSFCFTHKAEAADDVTGNYHERGLRYLIMKGALTPDSKGNYNPSAKVTRGQFAAFLSKAIGLPNASKKTNFKDVPTNNKYYQDIQNAAAAGIITGYPDGTFKPNDPILRQHMAVMIYRTLNHLKVPTNTTAPLNFKDKNQIYKDYQTAVAVGVQKGIIKGSTMPDGVYFYPLNHTTVAQAATFVIRLMESIGDQEAINFGIYELKQILQNGTLGATKKTSYTYEDVLKSVSSNKDVIVKDGDIIYMAPGTGFAVTKAYAVLESTMVNDNISVAAGSEMQFIKAEGKRIKVNFGGHEGYVDQNSVRLVPFDLAKGRNYYERTGEGEIKHVLVDQLTGNAKGSYIFGKAPSQMKAGKKYYSWDGINFFSGSEKFTYYNYYQFLPVHTKTQYTAQQLENYIQYILKEREKQGGRYKDATKKSKLIGLGSKLKAIEAEYGVNAMMILALAMHESDFGMSDYAQNYNNLFGLYVYDTNPLKMKFASPEASIRELMDQFWWKKYIPANASFGYGTVYGTKTIGFNVKYASDPYWGSKAAGHYYRADKSMGFKDANKAYKVGLTTTSGLNVRTGPGTSYTAIYKYNRSNIPVLITNENVNGWYEIVPDSKDYKKAYVSKDYVKILNTTK</sequence>
<dbReference type="SMART" id="SM00047">
    <property type="entry name" value="LYZ2"/>
    <property type="match status" value="1"/>
</dbReference>
<proteinExistence type="predicted"/>
<dbReference type="InterPro" id="IPR002901">
    <property type="entry name" value="MGlyc_endo_b_GlcNAc-like_dom"/>
</dbReference>
<dbReference type="Gene3D" id="2.30.30.40">
    <property type="entry name" value="SH3 Domains"/>
    <property type="match status" value="1"/>
</dbReference>
<dbReference type="Gene3D" id="1.10.530.10">
    <property type="match status" value="1"/>
</dbReference>
<dbReference type="PANTHER" id="PTHR43308:SF5">
    <property type="entry name" value="S-LAYER PROTEIN _ PEPTIDOGLYCAN ENDO-BETA-N-ACETYLGLUCOSAMINIDASE"/>
    <property type="match status" value="1"/>
</dbReference>
<dbReference type="OrthoDB" id="9816557at2"/>
<reference evidence="4 5" key="1">
    <citation type="submission" date="2019-06" db="EMBL/GenBank/DDBJ databases">
        <title>Genome sequence of Ureibacillus terrenus.</title>
        <authorList>
            <person name="Maclea K.S."/>
            <person name="Simoes M."/>
        </authorList>
    </citation>
    <scope>NUCLEOTIDE SEQUENCE [LARGE SCALE GENOMIC DNA]</scope>
    <source>
        <strain evidence="4 5">ATCC BAA-384</strain>
    </source>
</reference>
<feature type="signal peptide" evidence="1">
    <location>
        <begin position="1"/>
        <end position="25"/>
    </location>
</feature>
<keyword evidence="1" id="KW-0732">Signal</keyword>
<keyword evidence="5" id="KW-1185">Reference proteome</keyword>
<dbReference type="PROSITE" id="PS51272">
    <property type="entry name" value="SLH"/>
    <property type="match status" value="2"/>
</dbReference>
<dbReference type="Pfam" id="PF00395">
    <property type="entry name" value="SLH"/>
    <property type="match status" value="2"/>
</dbReference>
<name>A0A540V3W3_9BACL</name>